<dbReference type="RefSeq" id="WP_277272184.1">
    <property type="nucleotide sequence ID" value="NZ_DYXE01000065.1"/>
</dbReference>
<gene>
    <name evidence="1" type="ORF">K8V39_07420</name>
</gene>
<protein>
    <submittedName>
        <fullName evidence="1">Uncharacterized protein</fullName>
    </submittedName>
</protein>
<accession>A0A9D2VXT6</accession>
<name>A0A9D2VXT6_9FIRM</name>
<sequence>MLWYIDVFGATAIYSTNQNRWNVPSSSVIDLGTGTSFDVKTQYSNYRQLTVNDFVVEPEALSDHVLGTKGTHTVNSSNVYAWMRFTKTKGYNAETGILTAYVTPSGGYGSSTAGVGDTALDNRPVHAYLIKS</sequence>
<dbReference type="Proteomes" id="UP000813420">
    <property type="component" value="Unassembled WGS sequence"/>
</dbReference>
<comment type="caution">
    <text evidence="1">The sequence shown here is derived from an EMBL/GenBank/DDBJ whole genome shotgun (WGS) entry which is preliminary data.</text>
</comment>
<evidence type="ECO:0000313" key="1">
    <source>
        <dbReference type="EMBL" id="HJH50077.1"/>
    </source>
</evidence>
<proteinExistence type="predicted"/>
<dbReference type="AlphaFoldDB" id="A0A9D2VXT6"/>
<reference evidence="1" key="1">
    <citation type="journal article" date="2021" name="PeerJ">
        <title>Extensive microbial diversity within the chicken gut microbiome revealed by metagenomics and culture.</title>
        <authorList>
            <person name="Gilroy R."/>
            <person name="Ravi A."/>
            <person name="Getino M."/>
            <person name="Pursley I."/>
            <person name="Horton D.L."/>
            <person name="Alikhan N.F."/>
            <person name="Baker D."/>
            <person name="Gharbi K."/>
            <person name="Hall N."/>
            <person name="Watson M."/>
            <person name="Adriaenssens E.M."/>
            <person name="Foster-Nyarko E."/>
            <person name="Jarju S."/>
            <person name="Secka A."/>
            <person name="Antonio M."/>
            <person name="Oren A."/>
            <person name="Chaudhuri R.R."/>
            <person name="La Ragione R."/>
            <person name="Hildebrand F."/>
            <person name="Pallen M.J."/>
        </authorList>
    </citation>
    <scope>NUCLEOTIDE SEQUENCE</scope>
    <source>
        <strain evidence="1">USAMLcec4-12693</strain>
    </source>
</reference>
<reference evidence="1" key="2">
    <citation type="submission" date="2021-09" db="EMBL/GenBank/DDBJ databases">
        <authorList>
            <person name="Gilroy R."/>
        </authorList>
    </citation>
    <scope>NUCLEOTIDE SEQUENCE</scope>
    <source>
        <strain evidence="1">USAMLcec4-12693</strain>
    </source>
</reference>
<evidence type="ECO:0000313" key="2">
    <source>
        <dbReference type="Proteomes" id="UP000813420"/>
    </source>
</evidence>
<dbReference type="EMBL" id="DYXE01000065">
    <property type="protein sequence ID" value="HJH50077.1"/>
    <property type="molecule type" value="Genomic_DNA"/>
</dbReference>
<organism evidence="1 2">
    <name type="scientific">Merdimonas faecis</name>
    <dbReference type="NCBI Taxonomy" id="1653435"/>
    <lineage>
        <taxon>Bacteria</taxon>
        <taxon>Bacillati</taxon>
        <taxon>Bacillota</taxon>
        <taxon>Clostridia</taxon>
        <taxon>Lachnospirales</taxon>
        <taxon>Lachnospiraceae</taxon>
        <taxon>Merdimonas</taxon>
    </lineage>
</organism>